<evidence type="ECO:0000256" key="5">
    <source>
        <dbReference type="ARBA" id="ARBA00023098"/>
    </source>
</evidence>
<dbReference type="GO" id="GO:0032259">
    <property type="term" value="P:methylation"/>
    <property type="evidence" value="ECO:0007669"/>
    <property type="project" value="UniProtKB-KW"/>
</dbReference>
<evidence type="ECO:0000256" key="1">
    <source>
        <dbReference type="ARBA" id="ARBA00010815"/>
    </source>
</evidence>
<protein>
    <submittedName>
        <fullName evidence="7">Cyclopropane-fatty-acyl-phospholipid synthase family protein</fullName>
        <ecNumber evidence="7">2.1.1.-</ecNumber>
    </submittedName>
</protein>
<dbReference type="InterPro" id="IPR003333">
    <property type="entry name" value="CMAS"/>
</dbReference>
<accession>A0ABU3SEJ7</accession>
<keyword evidence="4" id="KW-0949">S-adenosyl-L-methionine</keyword>
<dbReference type="PANTHER" id="PTHR43667">
    <property type="entry name" value="CYCLOPROPANE-FATTY-ACYL-PHOSPHOLIPID SYNTHASE"/>
    <property type="match status" value="1"/>
</dbReference>
<dbReference type="GO" id="GO:0008168">
    <property type="term" value="F:methyltransferase activity"/>
    <property type="evidence" value="ECO:0007669"/>
    <property type="project" value="UniProtKB-KW"/>
</dbReference>
<keyword evidence="2 7" id="KW-0489">Methyltransferase</keyword>
<dbReference type="EC" id="2.1.1.-" evidence="7"/>
<dbReference type="SUPFAM" id="SSF53335">
    <property type="entry name" value="S-adenosyl-L-methionine-dependent methyltransferases"/>
    <property type="match status" value="1"/>
</dbReference>
<dbReference type="RefSeq" id="WP_316020955.1">
    <property type="nucleotide sequence ID" value="NZ_JAWDID010000062.1"/>
</dbReference>
<name>A0ABU3SEJ7_9HYPH</name>
<dbReference type="PANTHER" id="PTHR43667:SF2">
    <property type="entry name" value="FATTY ACID C-METHYL TRANSFERASE"/>
    <property type="match status" value="1"/>
</dbReference>
<dbReference type="PIRSF" id="PIRSF003085">
    <property type="entry name" value="CMAS"/>
    <property type="match status" value="1"/>
</dbReference>
<evidence type="ECO:0000313" key="7">
    <source>
        <dbReference type="EMBL" id="MDU0343216.1"/>
    </source>
</evidence>
<gene>
    <name evidence="7" type="ORF">RKE40_25255</name>
</gene>
<evidence type="ECO:0000313" key="8">
    <source>
        <dbReference type="Proteomes" id="UP001254257"/>
    </source>
</evidence>
<dbReference type="CDD" id="cd02440">
    <property type="entry name" value="AdoMet_MTases"/>
    <property type="match status" value="1"/>
</dbReference>
<evidence type="ECO:0000256" key="2">
    <source>
        <dbReference type="ARBA" id="ARBA00022603"/>
    </source>
</evidence>
<comment type="similarity">
    <text evidence="1">Belongs to the CFA/CMAS family.</text>
</comment>
<evidence type="ECO:0000256" key="6">
    <source>
        <dbReference type="SAM" id="MobiDB-lite"/>
    </source>
</evidence>
<dbReference type="EMBL" id="JAWDID010000062">
    <property type="protein sequence ID" value="MDU0343216.1"/>
    <property type="molecule type" value="Genomic_DNA"/>
</dbReference>
<keyword evidence="8" id="KW-1185">Reference proteome</keyword>
<dbReference type="Proteomes" id="UP001254257">
    <property type="component" value="Unassembled WGS sequence"/>
</dbReference>
<keyword evidence="5" id="KW-0443">Lipid metabolism</keyword>
<proteinExistence type="inferred from homology"/>
<dbReference type="Pfam" id="PF02353">
    <property type="entry name" value="CMAS"/>
    <property type="match status" value="1"/>
</dbReference>
<reference evidence="7 8" key="1">
    <citation type="submission" date="2023-09" db="EMBL/GenBank/DDBJ databases">
        <title>Whole genome shotgun sequencing (WGS) of Bosea sp. ZW T0_25, isolated from stored onions (Allium cepa).</title>
        <authorList>
            <person name="Stoll D.A."/>
            <person name="Huch M."/>
        </authorList>
    </citation>
    <scope>NUCLEOTIDE SEQUENCE [LARGE SCALE GENOMIC DNA]</scope>
    <source>
        <strain evidence="7 8">ZW T0_25</strain>
    </source>
</reference>
<evidence type="ECO:0000256" key="4">
    <source>
        <dbReference type="ARBA" id="ARBA00022691"/>
    </source>
</evidence>
<organism evidence="7 8">
    <name type="scientific">Bosea rubneri</name>
    <dbReference type="NCBI Taxonomy" id="3075434"/>
    <lineage>
        <taxon>Bacteria</taxon>
        <taxon>Pseudomonadati</taxon>
        <taxon>Pseudomonadota</taxon>
        <taxon>Alphaproteobacteria</taxon>
        <taxon>Hyphomicrobiales</taxon>
        <taxon>Boseaceae</taxon>
        <taxon>Bosea</taxon>
    </lineage>
</organism>
<dbReference type="Gene3D" id="3.40.50.150">
    <property type="entry name" value="Vaccinia Virus protein VP39"/>
    <property type="match status" value="1"/>
</dbReference>
<evidence type="ECO:0000256" key="3">
    <source>
        <dbReference type="ARBA" id="ARBA00022679"/>
    </source>
</evidence>
<feature type="compositionally biased region" description="Polar residues" evidence="6">
    <location>
        <begin position="1"/>
        <end position="17"/>
    </location>
</feature>
<dbReference type="InterPro" id="IPR029063">
    <property type="entry name" value="SAM-dependent_MTases_sf"/>
</dbReference>
<sequence length="442" mass="49534">MDASGSAGTSIQPSAGNGTPRERTDAAMRLPETERQAPLAEPALSLPGGVGLSRWFLRRLLSRIAVGRLSVVTPEGERLWSGPAAVGPQATIVMKRWRAMRRLLFDGDIGLAAAYRDGDFTTPDLMALIELGARNDATLRQLVSGAWPARLLNRLRHWRNANSRAGSRRNITAHYDLGNDFYRQWLDESMTYSSALYQAPTDTLEAAQDRKLDRIVEMLALSGGEHVLEIGCGWGALAERLAREGCRVTAITLSPAQLDYAQRRITEFGLADRVELRLQDYRDVAGHYDRIVSIEMIEAVGRDYWPNYFATLDRSLAPGGHAVLQTITINDDLFEHYQRGTDFIQRFIFPGGCLPSVRALEDAAGCAGLTTIERFDFGDSYAETLREWRRRFLERWPQIALQGFDEPFRRLWEFYLCYCEAGFRAGTIDVSLVAIGGRQKLP</sequence>
<comment type="caution">
    <text evidence="7">The sequence shown here is derived from an EMBL/GenBank/DDBJ whole genome shotgun (WGS) entry which is preliminary data.</text>
</comment>
<dbReference type="InterPro" id="IPR050723">
    <property type="entry name" value="CFA/CMAS"/>
</dbReference>
<feature type="region of interest" description="Disordered" evidence="6">
    <location>
        <begin position="1"/>
        <end position="23"/>
    </location>
</feature>
<keyword evidence="3 7" id="KW-0808">Transferase</keyword>